<dbReference type="PROSITE" id="PS51274">
    <property type="entry name" value="GATASE_COBBQ"/>
    <property type="match status" value="1"/>
</dbReference>
<dbReference type="EC" id="3.5.4.12" evidence="15"/>
<evidence type="ECO:0000256" key="12">
    <source>
        <dbReference type="ARBA" id="ARBA00023102"/>
    </source>
</evidence>
<dbReference type="GO" id="GO:0000105">
    <property type="term" value="P:L-histidine biosynthetic process"/>
    <property type="evidence" value="ECO:0007669"/>
    <property type="project" value="UniProtKB-KW"/>
</dbReference>
<dbReference type="Pfam" id="PF00117">
    <property type="entry name" value="GATase"/>
    <property type="match status" value="1"/>
</dbReference>
<evidence type="ECO:0000256" key="3">
    <source>
        <dbReference type="ARBA" id="ARBA00006576"/>
    </source>
</evidence>
<dbReference type="InterPro" id="IPR006062">
    <property type="entry name" value="His_biosynth"/>
</dbReference>
<proteinExistence type="inferred from homology"/>
<comment type="pathway">
    <text evidence="2">Amino-acid biosynthesis; L-histidine biosynthesis; L-histidine from 5-phospho-alpha-D-ribose 1-diphosphate: step 5/9.</text>
</comment>
<comment type="similarity">
    <text evidence="23">Belongs to the HisA/HisF family.</text>
</comment>
<dbReference type="InterPro" id="IPR029062">
    <property type="entry name" value="Class_I_gatase-like"/>
</dbReference>
<dbReference type="Gene3D" id="3.40.50.880">
    <property type="match status" value="1"/>
</dbReference>
<dbReference type="InterPro" id="IPR017926">
    <property type="entry name" value="GATASE"/>
</dbReference>
<dbReference type="PROSITE" id="PS00903">
    <property type="entry name" value="CYT_DCMP_DEAMINASES_1"/>
    <property type="match status" value="1"/>
</dbReference>
<dbReference type="InterPro" id="IPR010139">
    <property type="entry name" value="Imidazole-glycPsynth_HisH"/>
</dbReference>
<keyword evidence="6 23" id="KW-0028">Amino-acid biosynthesis</keyword>
<evidence type="ECO:0000256" key="10">
    <source>
        <dbReference type="ARBA" id="ARBA00022833"/>
    </source>
</evidence>
<dbReference type="InterPro" id="IPR035105">
    <property type="entry name" value="Deoxycytidylate_deaminase_dom"/>
</dbReference>
<evidence type="ECO:0000256" key="13">
    <source>
        <dbReference type="ARBA" id="ARBA00023239"/>
    </source>
</evidence>
<comment type="catalytic activity">
    <reaction evidence="17">
        <text>5-[(5-phospho-1-deoxy-D-ribulos-1-ylimino)methylamino]-1-(5-phospho-beta-D-ribosyl)imidazole-4-carboxamide + L-glutamine = D-erythro-1-(imidazol-4-yl)glycerol 3-phosphate + 5-amino-1-(5-phospho-beta-D-ribosyl)imidazole-4-carboxamide + L-glutamate + H(+)</text>
        <dbReference type="Rhea" id="RHEA:24793"/>
        <dbReference type="ChEBI" id="CHEBI:15378"/>
        <dbReference type="ChEBI" id="CHEBI:29985"/>
        <dbReference type="ChEBI" id="CHEBI:58278"/>
        <dbReference type="ChEBI" id="CHEBI:58359"/>
        <dbReference type="ChEBI" id="CHEBI:58475"/>
        <dbReference type="ChEBI" id="CHEBI:58525"/>
        <dbReference type="EC" id="4.3.2.10"/>
    </reaction>
</comment>
<dbReference type="HAMAP" id="MF_00278">
    <property type="entry name" value="HisH"/>
    <property type="match status" value="1"/>
</dbReference>
<evidence type="ECO:0000259" key="24">
    <source>
        <dbReference type="PROSITE" id="PS51747"/>
    </source>
</evidence>
<evidence type="ECO:0000313" key="26">
    <source>
        <dbReference type="Proteomes" id="UP001148299"/>
    </source>
</evidence>
<feature type="domain" description="CMP/dCMP-type deaminase" evidence="24">
    <location>
        <begin position="178"/>
        <end position="312"/>
    </location>
</feature>
<keyword evidence="8" id="KW-0545">Nucleotide biosynthesis</keyword>
<dbReference type="CDD" id="cd01748">
    <property type="entry name" value="GATase1_IGP_Synthase"/>
    <property type="match status" value="1"/>
</dbReference>
<dbReference type="FunFam" id="3.40.50.880:FF:000039">
    <property type="entry name" value="Imidazole glycerol phosphate synthase hisHF"/>
    <property type="match status" value="1"/>
</dbReference>
<dbReference type="PROSITE" id="PS51273">
    <property type="entry name" value="GATASE_TYPE_1"/>
    <property type="match status" value="1"/>
</dbReference>
<accession>A0A9W9QR72</accession>
<dbReference type="PANTHER" id="PTHR21235:SF2">
    <property type="entry name" value="IMIDAZOLE GLYCEROL PHOSPHATE SYNTHASE HISHF"/>
    <property type="match status" value="1"/>
</dbReference>
<evidence type="ECO:0000256" key="18">
    <source>
        <dbReference type="ARBA" id="ARBA00049534"/>
    </source>
</evidence>
<dbReference type="SUPFAM" id="SSF52540">
    <property type="entry name" value="P-loop containing nucleoside triphosphate hydrolases"/>
    <property type="match status" value="1"/>
</dbReference>
<keyword evidence="14" id="KW-0511">Multifunctional enzyme</keyword>
<dbReference type="GO" id="GO:0008270">
    <property type="term" value="F:zinc ion binding"/>
    <property type="evidence" value="ECO:0007669"/>
    <property type="project" value="InterPro"/>
</dbReference>
<evidence type="ECO:0000256" key="21">
    <source>
        <dbReference type="ARBA" id="ARBA00071580"/>
    </source>
</evidence>
<dbReference type="InterPro" id="IPR013785">
    <property type="entry name" value="Aldolase_TIM"/>
</dbReference>
<evidence type="ECO:0000256" key="15">
    <source>
        <dbReference type="ARBA" id="ARBA00038938"/>
    </source>
</evidence>
<evidence type="ECO:0000256" key="1">
    <source>
        <dbReference type="ARBA" id="ARBA00001947"/>
    </source>
</evidence>
<dbReference type="FunFam" id="3.40.140.10:FF:000035">
    <property type="entry name" value="dCMP deaminase"/>
    <property type="match status" value="1"/>
</dbReference>
<dbReference type="GO" id="GO:0000107">
    <property type="term" value="F:imidazoleglycerol-phosphate synthase activity"/>
    <property type="evidence" value="ECO:0007669"/>
    <property type="project" value="InterPro"/>
</dbReference>
<keyword evidence="7" id="KW-0479">Metal-binding</keyword>
<reference evidence="25" key="1">
    <citation type="submission" date="2022-12" db="EMBL/GenBank/DDBJ databases">
        <authorList>
            <person name="Petersen C."/>
        </authorList>
    </citation>
    <scope>NUCLEOTIDE SEQUENCE</scope>
    <source>
        <strain evidence="25">IBT 35675</strain>
    </source>
</reference>
<dbReference type="CDD" id="cd01286">
    <property type="entry name" value="deoxycytidylate_deaminase"/>
    <property type="match status" value="1"/>
</dbReference>
<keyword evidence="12 23" id="KW-0368">Histidine biosynthesis</keyword>
<dbReference type="FunFam" id="3.20.20.70:FF:000094">
    <property type="entry name" value="Imidazole glycerol phosphate synthase hisHF"/>
    <property type="match status" value="1"/>
</dbReference>
<dbReference type="SUPFAM" id="SSF53927">
    <property type="entry name" value="Cytidine deaminase-like"/>
    <property type="match status" value="1"/>
</dbReference>
<dbReference type="Pfam" id="PF00383">
    <property type="entry name" value="dCMP_cyt_deam_1"/>
    <property type="match status" value="1"/>
</dbReference>
<protein>
    <recommendedName>
        <fullName evidence="22">Deoxycytidylate deaminase</fullName>
        <ecNumber evidence="5">3.5.1.2</ecNumber>
        <ecNumber evidence="15">3.5.4.12</ecNumber>
        <ecNumber evidence="4">4.3.2.10</ecNumber>
    </recommendedName>
    <alternativeName>
        <fullName evidence="21">Imidazole glycerol phosphate synthase hisHF</fullName>
    </alternativeName>
    <alternativeName>
        <fullName evidence="16">dCMP deaminase</fullName>
    </alternativeName>
</protein>
<dbReference type="NCBIfam" id="TIGR00735">
    <property type="entry name" value="hisF"/>
    <property type="match status" value="1"/>
</dbReference>
<dbReference type="EC" id="3.5.1.2" evidence="5"/>
<dbReference type="GO" id="GO:0004359">
    <property type="term" value="F:glutaminase activity"/>
    <property type="evidence" value="ECO:0007669"/>
    <property type="project" value="UniProtKB-EC"/>
</dbReference>
<comment type="cofactor">
    <cofactor evidence="1">
        <name>Zn(2+)</name>
        <dbReference type="ChEBI" id="CHEBI:29105"/>
    </cofactor>
</comment>
<dbReference type="CDD" id="cd04731">
    <property type="entry name" value="HisF"/>
    <property type="match status" value="1"/>
</dbReference>
<comment type="caution">
    <text evidence="25">The sequence shown here is derived from an EMBL/GenBank/DDBJ whole genome shotgun (WGS) entry which is preliminary data.</text>
</comment>
<dbReference type="PROSITE" id="PS51747">
    <property type="entry name" value="CYT_DCMP_DEAMINASES_2"/>
    <property type="match status" value="1"/>
</dbReference>
<gene>
    <name evidence="25" type="ORF">N7541_011059</name>
</gene>
<evidence type="ECO:0000313" key="25">
    <source>
        <dbReference type="EMBL" id="KAJ5341935.1"/>
    </source>
</evidence>
<comment type="similarity">
    <text evidence="20">In the C-terminal section; belongs to the HisA/HisF family.</text>
</comment>
<evidence type="ECO:0000256" key="9">
    <source>
        <dbReference type="ARBA" id="ARBA00022801"/>
    </source>
</evidence>
<dbReference type="NCBIfam" id="TIGR01855">
    <property type="entry name" value="IMP_synth_hisH"/>
    <property type="match status" value="1"/>
</dbReference>
<dbReference type="AlphaFoldDB" id="A0A9W9QR72"/>
<dbReference type="InterPro" id="IPR002125">
    <property type="entry name" value="CMP_dCMP_dom"/>
</dbReference>
<evidence type="ECO:0000256" key="2">
    <source>
        <dbReference type="ARBA" id="ARBA00005091"/>
    </source>
</evidence>
<evidence type="ECO:0000256" key="19">
    <source>
        <dbReference type="ARBA" id="ARBA00055946"/>
    </source>
</evidence>
<evidence type="ECO:0000256" key="6">
    <source>
        <dbReference type="ARBA" id="ARBA00022605"/>
    </source>
</evidence>
<dbReference type="EC" id="4.3.2.10" evidence="4"/>
<evidence type="ECO:0000256" key="4">
    <source>
        <dbReference type="ARBA" id="ARBA00012809"/>
    </source>
</evidence>
<evidence type="ECO:0000256" key="14">
    <source>
        <dbReference type="ARBA" id="ARBA00023268"/>
    </source>
</evidence>
<name>A0A9W9QR72_PENBR</name>
<keyword evidence="11" id="KW-0315">Glutamine amidotransferase</keyword>
<dbReference type="FunFam" id="3.40.50.300:FF:002333">
    <property type="entry name" value="Deoxycytidylate deaminase, putative"/>
    <property type="match status" value="1"/>
</dbReference>
<dbReference type="InterPro" id="IPR016193">
    <property type="entry name" value="Cytidine_deaminase-like"/>
</dbReference>
<evidence type="ECO:0000256" key="8">
    <source>
        <dbReference type="ARBA" id="ARBA00022727"/>
    </source>
</evidence>
<dbReference type="Gene3D" id="3.40.140.10">
    <property type="entry name" value="Cytidine Deaminase, domain 2"/>
    <property type="match status" value="1"/>
</dbReference>
<dbReference type="GO" id="GO:0004132">
    <property type="term" value="F:dCMP deaminase activity"/>
    <property type="evidence" value="ECO:0007669"/>
    <property type="project" value="UniProtKB-EC"/>
</dbReference>
<comment type="function">
    <text evidence="19">IGPS catalyzes the conversion of PRFAR and glutamine to IGP, AICAR and glutamate. The glutaminase domain produces the ammonia necessary for the cyclase domain to produce IGP and AICAR from PRFAR. The ammonia is channeled to the active site of the cyclase domain.</text>
</comment>
<dbReference type="InterPro" id="IPR004651">
    <property type="entry name" value="HisF"/>
</dbReference>
<dbReference type="Gene3D" id="3.20.20.70">
    <property type="entry name" value="Aldolase class I"/>
    <property type="match status" value="1"/>
</dbReference>
<evidence type="ECO:0000256" key="7">
    <source>
        <dbReference type="ARBA" id="ARBA00022723"/>
    </source>
</evidence>
<dbReference type="Pfam" id="PF00977">
    <property type="entry name" value="His_biosynth"/>
    <property type="match status" value="1"/>
</dbReference>
<comment type="catalytic activity">
    <reaction evidence="18">
        <text>L-glutamine + H2O = L-glutamate + NH4(+)</text>
        <dbReference type="Rhea" id="RHEA:15889"/>
        <dbReference type="ChEBI" id="CHEBI:15377"/>
        <dbReference type="ChEBI" id="CHEBI:28938"/>
        <dbReference type="ChEBI" id="CHEBI:29985"/>
        <dbReference type="ChEBI" id="CHEBI:58359"/>
        <dbReference type="EC" id="3.5.1.2"/>
    </reaction>
</comment>
<dbReference type="SUPFAM" id="SSF52317">
    <property type="entry name" value="Class I glutamine amidotransferase-like"/>
    <property type="match status" value="1"/>
</dbReference>
<dbReference type="Gene3D" id="3.40.50.300">
    <property type="entry name" value="P-loop containing nucleotide triphosphate hydrolases"/>
    <property type="match status" value="1"/>
</dbReference>
<evidence type="ECO:0000256" key="16">
    <source>
        <dbReference type="ARBA" id="ARBA00041763"/>
    </source>
</evidence>
<keyword evidence="9" id="KW-0378">Hydrolase</keyword>
<dbReference type="EMBL" id="JAPZBR010000008">
    <property type="protein sequence ID" value="KAJ5341935.1"/>
    <property type="molecule type" value="Genomic_DNA"/>
</dbReference>
<evidence type="ECO:0000256" key="11">
    <source>
        <dbReference type="ARBA" id="ARBA00022962"/>
    </source>
</evidence>
<dbReference type="GO" id="GO:0009165">
    <property type="term" value="P:nucleotide biosynthetic process"/>
    <property type="evidence" value="ECO:0007669"/>
    <property type="project" value="UniProtKB-KW"/>
</dbReference>
<dbReference type="GO" id="GO:0016829">
    <property type="term" value="F:lyase activity"/>
    <property type="evidence" value="ECO:0007669"/>
    <property type="project" value="UniProtKB-KW"/>
</dbReference>
<reference evidence="25" key="2">
    <citation type="journal article" date="2023" name="IMA Fungus">
        <title>Comparative genomic study of the Penicillium genus elucidates a diverse pangenome and 15 lateral gene transfer events.</title>
        <authorList>
            <person name="Petersen C."/>
            <person name="Sorensen T."/>
            <person name="Nielsen M.R."/>
            <person name="Sondergaard T.E."/>
            <person name="Sorensen J.L."/>
            <person name="Fitzpatrick D.A."/>
            <person name="Frisvad J.C."/>
            <person name="Nielsen K.L."/>
        </authorList>
    </citation>
    <scope>NUCLEOTIDE SEQUENCE</scope>
    <source>
        <strain evidence="25">IBT 35675</strain>
    </source>
</reference>
<dbReference type="InterPro" id="IPR011060">
    <property type="entry name" value="RibuloseP-bd_barrel"/>
</dbReference>
<evidence type="ECO:0000256" key="23">
    <source>
        <dbReference type="RuleBase" id="RU003657"/>
    </source>
</evidence>
<dbReference type="InterPro" id="IPR027417">
    <property type="entry name" value="P-loop_NTPase"/>
</dbReference>
<comment type="similarity">
    <text evidence="3">Belongs to the cytidine and deoxycytidylate deaminase family.</text>
</comment>
<organism evidence="25 26">
    <name type="scientific">Penicillium brevicompactum</name>
    <dbReference type="NCBI Taxonomy" id="5074"/>
    <lineage>
        <taxon>Eukaryota</taxon>
        <taxon>Fungi</taxon>
        <taxon>Dikarya</taxon>
        <taxon>Ascomycota</taxon>
        <taxon>Pezizomycotina</taxon>
        <taxon>Eurotiomycetes</taxon>
        <taxon>Eurotiomycetidae</taxon>
        <taxon>Eurotiales</taxon>
        <taxon>Aspergillaceae</taxon>
        <taxon>Penicillium</taxon>
    </lineage>
</organism>
<dbReference type="InterPro" id="IPR050064">
    <property type="entry name" value="IGPS_HisA/HisF"/>
</dbReference>
<dbReference type="PANTHER" id="PTHR21235">
    <property type="entry name" value="IMIDAZOLE GLYCEROL PHOSPHATE SYNTHASE SUBUNIT HISF/H IGP SYNTHASE SUBUNIT HISF/H"/>
    <property type="match status" value="1"/>
</dbReference>
<evidence type="ECO:0000256" key="20">
    <source>
        <dbReference type="ARBA" id="ARBA00061106"/>
    </source>
</evidence>
<evidence type="ECO:0000256" key="22">
    <source>
        <dbReference type="ARBA" id="ARBA00071582"/>
    </source>
</evidence>
<keyword evidence="26" id="KW-1185">Reference proteome</keyword>
<evidence type="ECO:0000256" key="17">
    <source>
        <dbReference type="ARBA" id="ARBA00047838"/>
    </source>
</evidence>
<keyword evidence="10" id="KW-0862">Zinc</keyword>
<dbReference type="InterPro" id="IPR016192">
    <property type="entry name" value="APOBEC/CMP_deaminase_Zn-bd"/>
</dbReference>
<sequence>MLIGLCGGICAGKHAIAEYLIQNQGFQLLELAGNRQSQSEEPEDELRLKASEIKKKDSHSPEHTFQDAESLLDFATKRWQERWVTTDIADANVLDRFLLRPFFLLVSVDAPVSLRWKRFADRCWRRQLDPPDLEKFVLWNDHNLYEKDIGRVYLTDKAQLHSSLKTLDLADEQRLRPSWDQYFMQLASLAAQRSNCMKRRVGCVLVRESRVISTGYNGTPRHLQNCNQGGCPRCNRGDGGGVGLSTCLCLHAEENALLEAGRERIREGAILYCDTCPCLTCTVKIAQVGISEVVYSQGYNMDSDSAAILQQAVPIAMPTVHLLDYVAGNIRSLVNAINQVGYDVEWIRSPEDVKNADKLILPGVGHFGHCLSQLEKGGFLGPIREHIDSGKPFMGICVGLQALFQGSEEDNDVPGLGVIPEVIRKFNDTSKSVPHIGWNSAMNTGSETFWGLRPSSKYYYVHSYAAPYTPGALEKDGWSVATATYGEEEFIGAISRGNVFGAQFHPEKSGTAGLRVIRAFLNGDQFQALSGEKEASKANGLTRRVIACLDVRTNDSGDLVVTKGDQYDVREKSGDEGGNVRNLGKPVDMAKKYYEQGADEVTFLNITSFRNCPVADTPMLEILRRTSETVFVPLTIGGGIKDTVDTDGTRIPALDVATMYFKSGADKVSVGSDSVFAALDYYNAGEKLSGKTAIETISQAYGKQAVVVSVDPKRVYVDKPEDTTHHTFKTQFPNASGQSYCWYQCTVMGGRETRDLDVWQLVRAVEAMGAGEILLNCIDKDGSNSGFDLELINDVKAAIKIPVIASSGAGVPAHFSEVFQKTTTDAALGAGMFHRGEYTVTQVKDHLQTDGFLVRQFESEI</sequence>
<keyword evidence="13" id="KW-0456">Lyase</keyword>
<evidence type="ECO:0000256" key="5">
    <source>
        <dbReference type="ARBA" id="ARBA00012918"/>
    </source>
</evidence>
<dbReference type="SUPFAM" id="SSF51366">
    <property type="entry name" value="Ribulose-phoshate binding barrel"/>
    <property type="match status" value="1"/>
</dbReference>
<dbReference type="Proteomes" id="UP001148299">
    <property type="component" value="Unassembled WGS sequence"/>
</dbReference>